<sequence>MGGKYLQNTITKFFKIKIRLTQISFERGDL</sequence>
<name>A0ABQ0JZF0_9BACT</name>
<keyword evidence="3" id="KW-1185">Reference proteome</keyword>
<organism evidence="1 3">
    <name type="scientific">Candidatus Brocadia sinica JPN1</name>
    <dbReference type="NCBI Taxonomy" id="1197129"/>
    <lineage>
        <taxon>Bacteria</taxon>
        <taxon>Pseudomonadati</taxon>
        <taxon>Planctomycetota</taxon>
        <taxon>Candidatus Brocadiia</taxon>
        <taxon>Candidatus Brocadiales</taxon>
        <taxon>Candidatus Brocadiaceae</taxon>
        <taxon>Candidatus Brocadia</taxon>
    </lineage>
</organism>
<evidence type="ECO:0000313" key="3">
    <source>
        <dbReference type="Proteomes" id="UP000032309"/>
    </source>
</evidence>
<protein>
    <submittedName>
        <fullName evidence="1">Uncharacterized protein</fullName>
    </submittedName>
</protein>
<gene>
    <name evidence="1" type="ORF">BROSI_A2648</name>
    <name evidence="2" type="ORF">BROSI_A3554</name>
</gene>
<dbReference type="EMBL" id="BAFN01000001">
    <property type="protein sequence ID" value="GAN34112.1"/>
    <property type="molecule type" value="Genomic_DNA"/>
</dbReference>
<dbReference type="Proteomes" id="UP000032309">
    <property type="component" value="Unassembled WGS sequence"/>
</dbReference>
<accession>A0ABQ0JZF0</accession>
<evidence type="ECO:0000313" key="2">
    <source>
        <dbReference type="EMBL" id="GAN35008.1"/>
    </source>
</evidence>
<evidence type="ECO:0000313" key="1">
    <source>
        <dbReference type="EMBL" id="GAN34112.1"/>
    </source>
</evidence>
<proteinExistence type="predicted"/>
<dbReference type="EMBL" id="BAFN01000001">
    <property type="protein sequence ID" value="GAN35008.1"/>
    <property type="molecule type" value="Genomic_DNA"/>
</dbReference>
<reference evidence="1" key="2">
    <citation type="journal article" date="2015" name="J. Bacteriol.">
        <title>Draft Genome Sequence of an Anaerobic Ammonium-Oxidizing Bacterium, 'Candidatus Brocadia sinica'.</title>
        <authorList>
            <person name="Oshiki M."/>
            <person name="Shinyako-Hata K."/>
            <person name="Satoh H."/>
            <person name="Okabe S."/>
        </authorList>
    </citation>
    <scope>NUCLEOTIDE SEQUENCE</scope>
    <source>
        <strain evidence="1">JPN1</strain>
    </source>
</reference>
<reference evidence="3" key="1">
    <citation type="journal article" date="2015" name="Genome Announc.">
        <title>Draft Genome Sequence of an Anaerobic Ammonium-Oxidizing Bacterium, "Candidatus Brocadia sinica".</title>
        <authorList>
            <person name="Oshiki M."/>
            <person name="Shinyako-Hata K."/>
            <person name="Satoh H."/>
            <person name="Okabe S."/>
        </authorList>
    </citation>
    <scope>NUCLEOTIDE SEQUENCE [LARGE SCALE GENOMIC DNA]</scope>
    <source>
        <strain evidence="3">JPN1</strain>
    </source>
</reference>
<comment type="caution">
    <text evidence="1">The sequence shown here is derived from an EMBL/GenBank/DDBJ whole genome shotgun (WGS) entry which is preliminary data.</text>
</comment>